<keyword evidence="8" id="KW-1015">Disulfide bond</keyword>
<evidence type="ECO:0000256" key="6">
    <source>
        <dbReference type="ARBA" id="ARBA00022763"/>
    </source>
</evidence>
<sequence length="1245" mass="141056">MFDCKSANSYELPGLESIQNISRDGGRSLGLSLELDGPTIILGTEVHQLYEPVLFELSTIARERIEKLKFFQRKKCSSIRLQRQEITRFLRVVLGNATNITTQILHKSVSAILYALPELVEPLRKYGWNSAWDKDFTGYEVYHGVLEWHWLLMLTLKEEKECTEKTKSEQVHGIIDWKPRKTFASMYRDLMGHMLDLTYHQFRLHAVEDITTKIPYPCDCVKHMWLGLMILADTEKYDFWKCFNESMPPTLKDKPDAYLFKIWQINALAKLHEQKLKLVDETSLVTLPNSHTVIDDIVKDFLKSNVKESHARVFMILLKPIVTVLWPARIEVVTTLWDYYSVQLNSSFLAATDSLEAMGCVSPSVQGFIEQAAALAAPDTAHDGLDVQKNSFQMFLKLLSWIIRHYTAQAHKKKVQIIFNRIFVKIGPKKYENMTEQAIYNLGLMLLTMISATSFDNDYSRVSTIIQLVPLTNEAMKLPLEHTIKRITVAAQVHMGLLALFSSTSFNKTAHIGGFLKNFDVLYQKYGDRMHPAMAMMAEGMCLIYSKAIAQQSFDRGEICLLRPWVLKYLRHSSSDKWPKLVDVLSDSLNCSQAALGEEYIGLINQHVMPFVKEKFLNKTIAPPCIARIAARMTTYSVTSKAANNQLSTLFNTYVNAPEAGSEQVLLYLKEITQCSKTLAAIEQKLLIRQWLKMGIVFDCDSLLELTRVVYALEEFKALCEIPEYDMFECKAVPMKLFFRFVGKRYHEADSAVQMEMKMKLHAIFENLNKWFSEPKGIIRQRILAVLVLALKECPQAFYIKSNLSCMYHIAFQHFLLPFSVLVDRDVQHDLIEDIAKVWHSVMDILASMDYRHDPIVGDNACNMLNKWVPQFAKLPSLNDALRPLMLFFCGRNEDFVLFTMPRFVTTFVDLNRCLPKPYAVEVMQMLRNLIKYLVKQKDYGKITLFIRTLGLAVTQHGYMCNVTYPTREIAMEILFELLASTDEPSSSVSVRSKSGDMRGFGRGHICGGSLITPSTVLTAAHCLVDDRDVPRLASFFRVVGGSIYRNVQTENTFISDVKRIVVHNKYKPKGFLNDIGMMMLSIAVGANHPSLQPIATIVQTPPAGTRCRVSGWGTIIYDGPSSDILQAVNISLIARERCNDPSSYGGSIVQGMICAGNMSGGQDACQGDSGGPLVCNGLLTGVVSHGVDCARPGFPGVYSDVAYFRDWIIKNHSPSSLFQSSFLIIGMSLFYIVMMRVVDSRLHS</sequence>
<dbReference type="PANTHER" id="PTHR28547">
    <property type="entry name" value="PROTEIN MMS22-LIKE"/>
    <property type="match status" value="1"/>
</dbReference>
<dbReference type="Proteomes" id="UP000075883">
    <property type="component" value="Unassembled WGS sequence"/>
</dbReference>
<dbReference type="InterPro" id="IPR029424">
    <property type="entry name" value="MMS22L_C"/>
</dbReference>
<dbReference type="PROSITE" id="PS00134">
    <property type="entry name" value="TRYPSIN_HIS"/>
    <property type="match status" value="1"/>
</dbReference>
<organism evidence="16 17">
    <name type="scientific">Anopheles culicifacies</name>
    <dbReference type="NCBI Taxonomy" id="139723"/>
    <lineage>
        <taxon>Eukaryota</taxon>
        <taxon>Metazoa</taxon>
        <taxon>Ecdysozoa</taxon>
        <taxon>Arthropoda</taxon>
        <taxon>Hexapoda</taxon>
        <taxon>Insecta</taxon>
        <taxon>Pterygota</taxon>
        <taxon>Neoptera</taxon>
        <taxon>Endopterygota</taxon>
        <taxon>Diptera</taxon>
        <taxon>Nematocera</taxon>
        <taxon>Culicoidea</taxon>
        <taxon>Culicidae</taxon>
        <taxon>Anophelinae</taxon>
        <taxon>Anopheles</taxon>
        <taxon>culicifacies species complex</taxon>
    </lineage>
</organism>
<evidence type="ECO:0000256" key="8">
    <source>
        <dbReference type="ARBA" id="ARBA00023157"/>
    </source>
</evidence>
<dbReference type="InterPro" id="IPR001314">
    <property type="entry name" value="Peptidase_S1A"/>
</dbReference>
<dbReference type="InterPro" id="IPR029425">
    <property type="entry name" value="MMS22L_N"/>
</dbReference>
<dbReference type="EMBL" id="AXCM01009322">
    <property type="status" value="NOT_ANNOTATED_CDS"/>
    <property type="molecule type" value="Genomic_DNA"/>
</dbReference>
<accession>A0A182LSQ8</accession>
<evidence type="ECO:0000256" key="14">
    <source>
        <dbReference type="SAM" id="Phobius"/>
    </source>
</evidence>
<evidence type="ECO:0000256" key="4">
    <source>
        <dbReference type="ARBA" id="ARBA00021061"/>
    </source>
</evidence>
<feature type="transmembrane region" description="Helical" evidence="14">
    <location>
        <begin position="1218"/>
        <end position="1239"/>
    </location>
</feature>
<dbReference type="PROSITE" id="PS00135">
    <property type="entry name" value="TRYPSIN_SER"/>
    <property type="match status" value="1"/>
</dbReference>
<dbReference type="PRINTS" id="PR00722">
    <property type="entry name" value="CHYMOTRYPSIN"/>
</dbReference>
<evidence type="ECO:0000256" key="3">
    <source>
        <dbReference type="ARBA" id="ARBA00006585"/>
    </source>
</evidence>
<evidence type="ECO:0000256" key="13">
    <source>
        <dbReference type="RuleBase" id="RU363034"/>
    </source>
</evidence>
<reference evidence="16" key="2">
    <citation type="submission" date="2020-05" db="UniProtKB">
        <authorList>
            <consortium name="EnsemblMetazoa"/>
        </authorList>
    </citation>
    <scope>IDENTIFICATION</scope>
    <source>
        <strain evidence="16">A-37</strain>
    </source>
</reference>
<evidence type="ECO:0000256" key="9">
    <source>
        <dbReference type="ARBA" id="ARBA00023204"/>
    </source>
</evidence>
<comment type="similarity">
    <text evidence="11">Belongs to the peptidase S1 family. CLIP subfamily.</text>
</comment>
<evidence type="ECO:0000256" key="11">
    <source>
        <dbReference type="ARBA" id="ARBA00024195"/>
    </source>
</evidence>
<dbReference type="GO" id="GO:0004252">
    <property type="term" value="F:serine-type endopeptidase activity"/>
    <property type="evidence" value="ECO:0007669"/>
    <property type="project" value="InterPro"/>
</dbReference>
<keyword evidence="13" id="KW-0720">Serine protease</keyword>
<feature type="domain" description="Peptidase S1" evidence="15">
    <location>
        <begin position="989"/>
        <end position="1214"/>
    </location>
</feature>
<dbReference type="InterPro" id="IPR033116">
    <property type="entry name" value="TRYPSIN_SER"/>
</dbReference>
<dbReference type="GO" id="GO:0006325">
    <property type="term" value="P:chromatin organization"/>
    <property type="evidence" value="ECO:0007669"/>
    <property type="project" value="UniProtKB-KW"/>
</dbReference>
<keyword evidence="10" id="KW-0539">Nucleus</keyword>
<evidence type="ECO:0000313" key="16">
    <source>
        <dbReference type="EnsemblMetazoa" id="ACUA001005-PA"/>
    </source>
</evidence>
<evidence type="ECO:0000256" key="12">
    <source>
        <dbReference type="ARBA" id="ARBA00033326"/>
    </source>
</evidence>
<dbReference type="FunFam" id="2.40.10.10:FF:000002">
    <property type="entry name" value="Transmembrane protease serine"/>
    <property type="match status" value="1"/>
</dbReference>
<evidence type="ECO:0000259" key="15">
    <source>
        <dbReference type="PROSITE" id="PS50240"/>
    </source>
</evidence>
<dbReference type="SMART" id="SM00020">
    <property type="entry name" value="Tryp_SPc"/>
    <property type="match status" value="1"/>
</dbReference>
<dbReference type="SUPFAM" id="SSF50494">
    <property type="entry name" value="Trypsin-like serine proteases"/>
    <property type="match status" value="1"/>
</dbReference>
<evidence type="ECO:0000256" key="5">
    <source>
        <dbReference type="ARBA" id="ARBA00022454"/>
    </source>
</evidence>
<evidence type="ECO:0000313" key="17">
    <source>
        <dbReference type="Proteomes" id="UP000075883"/>
    </source>
</evidence>
<keyword evidence="14" id="KW-0472">Membrane</keyword>
<dbReference type="InterPro" id="IPR001254">
    <property type="entry name" value="Trypsin_dom"/>
</dbReference>
<evidence type="ECO:0000256" key="1">
    <source>
        <dbReference type="ARBA" id="ARBA00004123"/>
    </source>
</evidence>
<keyword evidence="14" id="KW-1133">Transmembrane helix</keyword>
<dbReference type="PANTHER" id="PTHR28547:SF1">
    <property type="entry name" value="PROTEIN MMS22-LIKE"/>
    <property type="match status" value="1"/>
</dbReference>
<reference evidence="17" key="1">
    <citation type="submission" date="2013-09" db="EMBL/GenBank/DDBJ databases">
        <title>The Genome Sequence of Anopheles culicifacies species A.</title>
        <authorList>
            <consortium name="The Broad Institute Genomics Platform"/>
            <person name="Neafsey D.E."/>
            <person name="Besansky N."/>
            <person name="Howell P."/>
            <person name="Walton C."/>
            <person name="Young S.K."/>
            <person name="Zeng Q."/>
            <person name="Gargeya S."/>
            <person name="Fitzgerald M."/>
            <person name="Haas B."/>
            <person name="Abouelleil A."/>
            <person name="Allen A.W."/>
            <person name="Alvarado L."/>
            <person name="Arachchi H.M."/>
            <person name="Berlin A.M."/>
            <person name="Chapman S.B."/>
            <person name="Gainer-Dewar J."/>
            <person name="Goldberg J."/>
            <person name="Griggs A."/>
            <person name="Gujja S."/>
            <person name="Hansen M."/>
            <person name="Howarth C."/>
            <person name="Imamovic A."/>
            <person name="Ireland A."/>
            <person name="Larimer J."/>
            <person name="McCowan C."/>
            <person name="Murphy C."/>
            <person name="Pearson M."/>
            <person name="Poon T.W."/>
            <person name="Priest M."/>
            <person name="Roberts A."/>
            <person name="Saif S."/>
            <person name="Shea T."/>
            <person name="Sisk P."/>
            <person name="Sykes S."/>
            <person name="Wortman J."/>
            <person name="Nusbaum C."/>
            <person name="Birren B."/>
        </authorList>
    </citation>
    <scope>NUCLEOTIDE SEQUENCE [LARGE SCALE GENOMIC DNA]</scope>
    <source>
        <strain evidence="17">A-37</strain>
    </source>
</reference>
<dbReference type="GO" id="GO:0043596">
    <property type="term" value="C:nuclear replication fork"/>
    <property type="evidence" value="ECO:0007669"/>
    <property type="project" value="TreeGrafter"/>
</dbReference>
<dbReference type="Pfam" id="PF00089">
    <property type="entry name" value="Trypsin"/>
    <property type="match status" value="1"/>
</dbReference>
<dbReference type="InterPro" id="IPR042320">
    <property type="entry name" value="MMS22-like"/>
</dbReference>
<dbReference type="GO" id="GO:0006508">
    <property type="term" value="P:proteolysis"/>
    <property type="evidence" value="ECO:0007669"/>
    <property type="project" value="UniProtKB-KW"/>
</dbReference>
<keyword evidence="7" id="KW-0156">Chromatin regulator</keyword>
<dbReference type="PROSITE" id="PS50240">
    <property type="entry name" value="TRYPSIN_DOM"/>
    <property type="match status" value="1"/>
</dbReference>
<keyword evidence="9" id="KW-0234">DNA repair</keyword>
<dbReference type="InterPro" id="IPR009003">
    <property type="entry name" value="Peptidase_S1_PA"/>
</dbReference>
<keyword evidence="14" id="KW-0812">Transmembrane</keyword>
<dbReference type="STRING" id="139723.A0A182LSQ8"/>
<dbReference type="Gene3D" id="2.40.10.10">
    <property type="entry name" value="Trypsin-like serine proteases"/>
    <property type="match status" value="1"/>
</dbReference>
<dbReference type="Pfam" id="PF14910">
    <property type="entry name" value="MMS22L_N"/>
    <property type="match status" value="1"/>
</dbReference>
<keyword evidence="6" id="KW-0227">DNA damage</keyword>
<keyword evidence="13" id="KW-0645">Protease</keyword>
<dbReference type="SUPFAM" id="SSF48371">
    <property type="entry name" value="ARM repeat"/>
    <property type="match status" value="1"/>
</dbReference>
<keyword evidence="13" id="KW-0378">Hydrolase</keyword>
<dbReference type="GO" id="GO:0031297">
    <property type="term" value="P:replication fork processing"/>
    <property type="evidence" value="ECO:0007669"/>
    <property type="project" value="InterPro"/>
</dbReference>
<proteinExistence type="inferred from homology"/>
<keyword evidence="5" id="KW-0158">Chromosome</keyword>
<keyword evidence="17" id="KW-1185">Reference proteome</keyword>
<dbReference type="Pfam" id="PF14911">
    <property type="entry name" value="MMS22L_C"/>
    <property type="match status" value="1"/>
</dbReference>
<evidence type="ECO:0000256" key="2">
    <source>
        <dbReference type="ARBA" id="ARBA00004286"/>
    </source>
</evidence>
<dbReference type="GO" id="GO:0000724">
    <property type="term" value="P:double-strand break repair via homologous recombination"/>
    <property type="evidence" value="ECO:0007669"/>
    <property type="project" value="InterPro"/>
</dbReference>
<evidence type="ECO:0000256" key="10">
    <source>
        <dbReference type="ARBA" id="ARBA00023242"/>
    </source>
</evidence>
<evidence type="ECO:0000256" key="7">
    <source>
        <dbReference type="ARBA" id="ARBA00022853"/>
    </source>
</evidence>
<dbReference type="EnsemblMetazoa" id="ACUA001005-RA">
    <property type="protein sequence ID" value="ACUA001005-PA"/>
    <property type="gene ID" value="ACUA001005"/>
</dbReference>
<dbReference type="AlphaFoldDB" id="A0A182LSQ8"/>
<comment type="subcellular location">
    <subcellularLocation>
        <location evidence="2">Chromosome</location>
    </subcellularLocation>
    <subcellularLocation>
        <location evidence="1">Nucleus</location>
    </subcellularLocation>
</comment>
<name>A0A182LSQ8_9DIPT</name>
<dbReference type="CDD" id="cd00190">
    <property type="entry name" value="Tryp_SPc"/>
    <property type="match status" value="1"/>
</dbReference>
<dbReference type="VEuPathDB" id="VectorBase:ACUA001005"/>
<protein>
    <recommendedName>
        <fullName evidence="4">Protein MMS22-like</fullName>
    </recommendedName>
    <alternativeName>
        <fullName evidence="12">Methyl methanesulfonate-sensitivity protein 22-like</fullName>
    </alternativeName>
</protein>
<dbReference type="InterPro" id="IPR043504">
    <property type="entry name" value="Peptidase_S1_PA_chymotrypsin"/>
</dbReference>
<dbReference type="InterPro" id="IPR016024">
    <property type="entry name" value="ARM-type_fold"/>
</dbReference>
<dbReference type="InterPro" id="IPR018114">
    <property type="entry name" value="TRYPSIN_HIS"/>
</dbReference>
<comment type="similarity">
    <text evidence="3">Belongs to the MMS22 family. MMS22L subfamily.</text>
</comment>